<name>U6GA75_EIMAC</name>
<organism evidence="2 3">
    <name type="scientific">Eimeria acervulina</name>
    <name type="common">Coccidian parasite</name>
    <dbReference type="NCBI Taxonomy" id="5801"/>
    <lineage>
        <taxon>Eukaryota</taxon>
        <taxon>Sar</taxon>
        <taxon>Alveolata</taxon>
        <taxon>Apicomplexa</taxon>
        <taxon>Conoidasida</taxon>
        <taxon>Coccidia</taxon>
        <taxon>Eucoccidiorida</taxon>
        <taxon>Eimeriorina</taxon>
        <taxon>Eimeriidae</taxon>
        <taxon>Eimeria</taxon>
    </lineage>
</organism>
<gene>
    <name evidence="2" type="ORF">EAH_00022220</name>
</gene>
<feature type="region of interest" description="Disordered" evidence="1">
    <location>
        <begin position="98"/>
        <end position="134"/>
    </location>
</feature>
<dbReference type="EMBL" id="HG670569">
    <property type="protein sequence ID" value="CDI77166.1"/>
    <property type="molecule type" value="Genomic_DNA"/>
</dbReference>
<accession>U6GA75</accession>
<keyword evidence="3" id="KW-1185">Reference proteome</keyword>
<dbReference type="VEuPathDB" id="ToxoDB:EAH_00022220"/>
<dbReference type="RefSeq" id="XP_013252439.1">
    <property type="nucleotide sequence ID" value="XM_013396985.1"/>
</dbReference>
<evidence type="ECO:0000256" key="1">
    <source>
        <dbReference type="SAM" id="MobiDB-lite"/>
    </source>
</evidence>
<dbReference type="Proteomes" id="UP000018050">
    <property type="component" value="Unassembled WGS sequence"/>
</dbReference>
<feature type="compositionally biased region" description="Basic and acidic residues" evidence="1">
    <location>
        <begin position="120"/>
        <end position="129"/>
    </location>
</feature>
<feature type="compositionally biased region" description="Low complexity" evidence="1">
    <location>
        <begin position="103"/>
        <end position="119"/>
    </location>
</feature>
<feature type="compositionally biased region" description="Low complexity" evidence="1">
    <location>
        <begin position="171"/>
        <end position="194"/>
    </location>
</feature>
<sequence>MMLPLPSAAVVQETKISEPDYGISAVPAPAYTPQHRQDDVLPQLPVRRGKKRAESLRYVGAITLFFLAAVLLQRVFGGVHTSEDAGQPLQTQRASHMLPMPQPKQQQQQEEEQQQQQQQKQEEGQEKKQQLQLQPLQQQQQRLQLLTDPFNLPTPLHIQLWRSSSKRRAQSRSTTISSSSSSSNSRSSNRSSNSKVINSA</sequence>
<reference evidence="2" key="1">
    <citation type="submission" date="2013-10" db="EMBL/GenBank/DDBJ databases">
        <title>Genomic analysis of the causative agents of coccidiosis in chickens.</title>
        <authorList>
            <person name="Reid A.J."/>
            <person name="Blake D."/>
            <person name="Billington K."/>
            <person name="Browne H."/>
            <person name="Dunn M."/>
            <person name="Hung S."/>
            <person name="Kawahara F."/>
            <person name="Miranda-Saavedra D."/>
            <person name="Mourier T."/>
            <person name="Nagra H."/>
            <person name="Otto T.D."/>
            <person name="Rawlings N."/>
            <person name="Sanchez A."/>
            <person name="Sanders M."/>
            <person name="Subramaniam C."/>
            <person name="Tay Y."/>
            <person name="Dear P."/>
            <person name="Doerig C."/>
            <person name="Gruber A."/>
            <person name="Parkinson J."/>
            <person name="Shirley M."/>
            <person name="Wan K.L."/>
            <person name="Berriman M."/>
            <person name="Tomley F."/>
            <person name="Pain A."/>
        </authorList>
    </citation>
    <scope>NUCLEOTIDE SEQUENCE</scope>
    <source>
        <strain evidence="2">Houghton</strain>
    </source>
</reference>
<evidence type="ECO:0000313" key="3">
    <source>
        <dbReference type="Proteomes" id="UP000018050"/>
    </source>
</evidence>
<proteinExistence type="predicted"/>
<dbReference type="GeneID" id="25270292"/>
<feature type="region of interest" description="Disordered" evidence="1">
    <location>
        <begin position="159"/>
        <end position="200"/>
    </location>
</feature>
<protein>
    <submittedName>
        <fullName evidence="2">Uncharacterized protein</fullName>
    </submittedName>
</protein>
<dbReference type="AlphaFoldDB" id="U6GA75"/>
<evidence type="ECO:0000313" key="2">
    <source>
        <dbReference type="EMBL" id="CDI77166.1"/>
    </source>
</evidence>
<reference evidence="2" key="2">
    <citation type="submission" date="2013-10" db="EMBL/GenBank/DDBJ databases">
        <authorList>
            <person name="Aslett M."/>
        </authorList>
    </citation>
    <scope>NUCLEOTIDE SEQUENCE</scope>
    <source>
        <strain evidence="2">Houghton</strain>
    </source>
</reference>